<dbReference type="GO" id="GO:0003677">
    <property type="term" value="F:DNA binding"/>
    <property type="evidence" value="ECO:0007669"/>
    <property type="project" value="TreeGrafter"/>
</dbReference>
<feature type="compositionally biased region" description="Basic and acidic residues" evidence="5">
    <location>
        <begin position="1276"/>
        <end position="1288"/>
    </location>
</feature>
<feature type="region of interest" description="Disordered" evidence="5">
    <location>
        <begin position="862"/>
        <end position="939"/>
    </location>
</feature>
<reference evidence="9" key="2">
    <citation type="submission" date="2025-08" db="UniProtKB">
        <authorList>
            <consortium name="RefSeq"/>
        </authorList>
    </citation>
    <scope>IDENTIFICATION</scope>
</reference>
<protein>
    <submittedName>
        <fullName evidence="9">Protein timeless homolog</fullName>
    </submittedName>
</protein>
<dbReference type="GO" id="GO:0048511">
    <property type="term" value="P:rhythmic process"/>
    <property type="evidence" value="ECO:0007669"/>
    <property type="project" value="UniProtKB-KW"/>
</dbReference>
<feature type="compositionally biased region" description="Basic and acidic residues" evidence="5">
    <location>
        <begin position="1072"/>
        <end position="1091"/>
    </location>
</feature>
<feature type="compositionally biased region" description="Acidic residues" evidence="5">
    <location>
        <begin position="1120"/>
        <end position="1130"/>
    </location>
</feature>
<dbReference type="InterPro" id="IPR044998">
    <property type="entry name" value="Timeless"/>
</dbReference>
<evidence type="ECO:0000256" key="1">
    <source>
        <dbReference type="ARBA" id="ARBA00004123"/>
    </source>
</evidence>
<name>A0A1S3H5H3_LINAN</name>
<dbReference type="GO" id="GO:0043111">
    <property type="term" value="P:replication fork arrest"/>
    <property type="evidence" value="ECO:0007669"/>
    <property type="project" value="TreeGrafter"/>
</dbReference>
<feature type="region of interest" description="Disordered" evidence="5">
    <location>
        <begin position="1017"/>
        <end position="1361"/>
    </location>
</feature>
<dbReference type="OrthoDB" id="310853at2759"/>
<keyword evidence="8" id="KW-1185">Reference proteome</keyword>
<proteinExistence type="inferred from homology"/>
<keyword evidence="3" id="KW-0539">Nucleus</keyword>
<dbReference type="KEGG" id="lak:106152247"/>
<feature type="compositionally biased region" description="Basic residues" evidence="5">
    <location>
        <begin position="226"/>
        <end position="235"/>
    </location>
</feature>
<feature type="compositionally biased region" description="Low complexity" evidence="5">
    <location>
        <begin position="1094"/>
        <end position="1107"/>
    </location>
</feature>
<feature type="compositionally biased region" description="Acidic residues" evidence="5">
    <location>
        <begin position="894"/>
        <end position="903"/>
    </location>
</feature>
<feature type="compositionally biased region" description="Basic and acidic residues" evidence="5">
    <location>
        <begin position="1252"/>
        <end position="1266"/>
    </location>
</feature>
<feature type="compositionally biased region" description="Acidic residues" evidence="5">
    <location>
        <begin position="914"/>
        <end position="933"/>
    </location>
</feature>
<evidence type="ECO:0000256" key="2">
    <source>
        <dbReference type="ARBA" id="ARBA00008174"/>
    </source>
</evidence>
<feature type="compositionally biased region" description="Low complexity" evidence="5">
    <location>
        <begin position="450"/>
        <end position="460"/>
    </location>
</feature>
<dbReference type="Proteomes" id="UP000085678">
    <property type="component" value="Unplaced"/>
</dbReference>
<evidence type="ECO:0000256" key="5">
    <source>
        <dbReference type="SAM" id="MobiDB-lite"/>
    </source>
</evidence>
<evidence type="ECO:0000259" key="6">
    <source>
        <dbReference type="Pfam" id="PF04821"/>
    </source>
</evidence>
<dbReference type="RefSeq" id="XP_013381217.1">
    <property type="nucleotide sequence ID" value="XM_013525763.2"/>
</dbReference>
<dbReference type="PANTHER" id="PTHR22940:SF4">
    <property type="entry name" value="PROTEIN TIMELESS HOMOLOG"/>
    <property type="match status" value="1"/>
</dbReference>
<feature type="compositionally biased region" description="Basic residues" evidence="5">
    <location>
        <begin position="436"/>
        <end position="449"/>
    </location>
</feature>
<evidence type="ECO:0000256" key="4">
    <source>
        <dbReference type="ARBA" id="ARBA00023306"/>
    </source>
</evidence>
<feature type="region of interest" description="Disordered" evidence="5">
    <location>
        <begin position="220"/>
        <end position="240"/>
    </location>
</feature>
<feature type="domain" description="Timeless N-terminal" evidence="6">
    <location>
        <begin position="21"/>
        <end position="143"/>
    </location>
</feature>
<dbReference type="GO" id="GO:0006281">
    <property type="term" value="P:DNA repair"/>
    <property type="evidence" value="ECO:0007669"/>
    <property type="project" value="TreeGrafter"/>
</dbReference>
<organism evidence="8 9">
    <name type="scientific">Lingula anatina</name>
    <name type="common">Brachiopod</name>
    <name type="synonym">Lingula unguis</name>
    <dbReference type="NCBI Taxonomy" id="7574"/>
    <lineage>
        <taxon>Eukaryota</taxon>
        <taxon>Metazoa</taxon>
        <taxon>Spiralia</taxon>
        <taxon>Lophotrochozoa</taxon>
        <taxon>Brachiopoda</taxon>
        <taxon>Linguliformea</taxon>
        <taxon>Lingulata</taxon>
        <taxon>Lingulida</taxon>
        <taxon>Linguloidea</taxon>
        <taxon>Lingulidae</taxon>
        <taxon>Lingula</taxon>
    </lineage>
</organism>
<dbReference type="Pfam" id="PF26019">
    <property type="entry name" value="HTH_TIMELESS"/>
    <property type="match status" value="2"/>
</dbReference>
<dbReference type="GO" id="GO:0031298">
    <property type="term" value="C:replication fork protection complex"/>
    <property type="evidence" value="ECO:0007669"/>
    <property type="project" value="TreeGrafter"/>
</dbReference>
<feature type="domain" description="Timeless C-terminal" evidence="7">
    <location>
        <begin position="944"/>
        <end position="1030"/>
    </location>
</feature>
<comment type="similarity">
    <text evidence="2">Belongs to the timeless family.</text>
</comment>
<feature type="compositionally biased region" description="Low complexity" evidence="5">
    <location>
        <begin position="904"/>
        <end position="913"/>
    </location>
</feature>
<sequence>MVMHVELQATCSALGYQEDGKYVKEPDCLETVKDLIRFLKREDDSCDIRRQLGSAQILQNDLLPLLKTYKDDATLFDTVIRLLVNLTQPGMLCFNGAIPEDKTTRNQYLEIEQHLQSYKLAFADEALFAVLTKKLGDLLQLTPEQLASAGSAKTDSERQKEDKQLDLIREKEKAQKLACVMKYSSRHSRFGGTYVMKNVKSISENQMIYHRSLAEVKNLSFDQDKKPKKKPKNRQPIKSQELTRRSTLSIRLFLKEFCIQLLENCYNPLMYAVKDSLLHSKAQENDESYYLWAMRFFMQFNRLYKFRVELVSETMSVPTFHYIQTNLMTYHETVLSDKKEAVTWSKRMHLALRAYQELLMSLNTMDKDPELKASAKVLKGNVFYMMEYRDIFLILLKKFDQSCQSRTFLKDLIETTHCFTKMLEHFCKKNKHLVVQKKKKGGRKKKSKGQKQPQGPEEPQFTQEQLENQWDGISGDLSAIFQDRGDVPENVTPFDAASEETDDQQRINAMVKIHEFLRGGKAGEAVAMFRAAREVWPDRQEFGTPDISPEDEFMALREIFFTDIPKPAAAEATHEEELQEEDDQEEIEEEEGVSAFENYEQEFSFREFIDRFGNPQVLKHYSLLLSEYSKNSTFTNHCIVKLLHRVAVDTGKVGMLFQASLFRTFQKILFDPMAKSKHYEEIVTFSKYVVRKFFECAQKNEKIFVELLFWKTNKDAMEVVEGYGTYKEKHSKSAPAWTEEQDEELKYLFDKFRDDTEKDVVDLIMENITDTTKTRRQVLRELCHLELINSAKDLKKPSSRGAARVWREEQEYELRELFDRFKGSEDPVGNILNNMEVKRSKAKVIEKLLSMGLVEDRKELYKKRKRKSKKGGAEDEDDRFIEEEDVVVQRASSDEEEEEEEEPVLSSSSSDSEASADADEEAEDDKDDDGDGGDDNHDKTLHKMVKKLFKKGLAGPVKWVQQRLRSVAEDREKENEYEPIPLVPLSEENEDAMDNSLFRCFLKKAGILPPSNEQERFWRIPANESPAKLRSTADKLDETYKPPKKKTLSPSAGLSKEKSARFEMLKNMAKNKIRDVKAKEKGERIKRRTEQTHPSPSTPGTTPTGSSKQKSSRLKLINDESSDDNNDDDLTPVSTHQTPLKDDTPSKSGHRLLDSDSSDDDDQTLAQAGQLKSSKDKLTASEVSHLVNGDSSDDEPVTGKRKSQNNGKRDFESDTDDDEPLAASMQKAKKVPLASESDSDEPLSKPSGPKSKLSEETRAQLKRALESDSSDDSDDDRLVIDSEKEKTKQPSKRTKIQEESDQEKKEDKENMRDTSAKELASFPATLLSQGPGSDSDSDIEDHIPLRRGAKRKTIESDSDDD</sequence>
<gene>
    <name evidence="9" type="primary">LOC106152247</name>
</gene>
<feature type="region of interest" description="Disordered" evidence="5">
    <location>
        <begin position="436"/>
        <end position="464"/>
    </location>
</feature>
<accession>A0A1S3H5H3</accession>
<dbReference type="FunCoup" id="A0A1S3H5H3">
    <property type="interactions" value="737"/>
</dbReference>
<evidence type="ECO:0000313" key="9">
    <source>
        <dbReference type="RefSeq" id="XP_013381217.1"/>
    </source>
</evidence>
<feature type="compositionally biased region" description="Basic and acidic residues" evidence="5">
    <location>
        <begin position="1055"/>
        <end position="1064"/>
    </location>
</feature>
<dbReference type="InterPro" id="IPR006906">
    <property type="entry name" value="Timeless_N"/>
</dbReference>
<dbReference type="InParanoid" id="A0A1S3H5H3"/>
<reference evidence="9" key="1">
    <citation type="journal article" date="2015" name="Nat. Commun.">
        <title>The Lingula genome provides insights into brachiopod evolution and the origin of phosphate biomineralization.</title>
        <authorList>
            <person name="Luo Y.J."/>
            <person name="Takeuchi T."/>
            <person name="Koyanagi R."/>
            <person name="Yamada L."/>
            <person name="Kanda M."/>
            <person name="Khalturina M."/>
            <person name="Fujie M."/>
            <person name="Yamasaki S.I."/>
            <person name="Endo K."/>
            <person name="Satoh N."/>
        </authorList>
    </citation>
    <scope>NUCLEOTIDE SEQUENCE</scope>
</reference>
<dbReference type="Pfam" id="PF04821">
    <property type="entry name" value="TIMELESS"/>
    <property type="match status" value="1"/>
</dbReference>
<dbReference type="InterPro" id="IPR007725">
    <property type="entry name" value="TIMELESS_C"/>
</dbReference>
<dbReference type="STRING" id="7574.A0A1S3H5H3"/>
<feature type="compositionally biased region" description="Basic and acidic residues" evidence="5">
    <location>
        <begin position="1031"/>
        <end position="1041"/>
    </location>
</feature>
<dbReference type="GeneID" id="106152247"/>
<dbReference type="GO" id="GO:0000076">
    <property type="term" value="P:DNA replication checkpoint signaling"/>
    <property type="evidence" value="ECO:0007669"/>
    <property type="project" value="TreeGrafter"/>
</dbReference>
<feature type="region of interest" description="Disordered" evidence="5">
    <location>
        <begin position="968"/>
        <end position="988"/>
    </location>
</feature>
<evidence type="ECO:0000259" key="7">
    <source>
        <dbReference type="Pfam" id="PF05029"/>
    </source>
</evidence>
<dbReference type="Pfam" id="PF05029">
    <property type="entry name" value="TIMELESS_C"/>
    <property type="match status" value="1"/>
</dbReference>
<evidence type="ECO:0000313" key="8">
    <source>
        <dbReference type="Proteomes" id="UP000085678"/>
    </source>
</evidence>
<evidence type="ECO:0000256" key="3">
    <source>
        <dbReference type="ARBA" id="ARBA00023242"/>
    </source>
</evidence>
<comment type="subcellular location">
    <subcellularLocation>
        <location evidence="1">Nucleus</location>
    </subcellularLocation>
</comment>
<feature type="compositionally biased region" description="Basic and acidic residues" evidence="5">
    <location>
        <begin position="1295"/>
        <end position="1316"/>
    </location>
</feature>
<feature type="compositionally biased region" description="Acidic residues" evidence="5">
    <location>
        <begin position="874"/>
        <end position="886"/>
    </location>
</feature>
<dbReference type="PANTHER" id="PTHR22940">
    <property type="entry name" value="TIMEOUT/TIMELESS-2"/>
    <property type="match status" value="1"/>
</dbReference>
<keyword evidence="4" id="KW-0131">Cell cycle</keyword>